<evidence type="ECO:0000259" key="2">
    <source>
        <dbReference type="Pfam" id="PF07992"/>
    </source>
</evidence>
<dbReference type="Gene3D" id="1.10.1060.10">
    <property type="entry name" value="Alpha-helical ferredoxin"/>
    <property type="match status" value="1"/>
</dbReference>
<dbReference type="Gene3D" id="3.50.50.60">
    <property type="entry name" value="FAD/NAD(P)-binding domain"/>
    <property type="match status" value="2"/>
</dbReference>
<dbReference type="AlphaFoldDB" id="A0A7C9IR57"/>
<dbReference type="InterPro" id="IPR023753">
    <property type="entry name" value="FAD/NAD-binding_dom"/>
</dbReference>
<dbReference type="GO" id="GO:0051536">
    <property type="term" value="F:iron-sulfur cluster binding"/>
    <property type="evidence" value="ECO:0007669"/>
    <property type="project" value="InterPro"/>
</dbReference>
<dbReference type="PANTHER" id="PTHR42783">
    <property type="entry name" value="GLUTAMATE SYNTHASE [NADPH] SMALL CHAIN"/>
    <property type="match status" value="1"/>
</dbReference>
<dbReference type="SUPFAM" id="SSF51971">
    <property type="entry name" value="Nucleotide-binding domain"/>
    <property type="match status" value="1"/>
</dbReference>
<accession>A0A7C9IR57</accession>
<comment type="caution">
    <text evidence="4">The sequence shown here is derived from an EMBL/GenBank/DDBJ whole genome shotgun (WGS) entry which is preliminary data.</text>
</comment>
<dbReference type="PRINTS" id="PR00419">
    <property type="entry name" value="ADXRDTASE"/>
</dbReference>
<sequence length="492" mass="51988">MSATAPSKKAKVPRTAMPEQPPKVRARNFQEVALGYTPEMARIEAARCLQCKKPACRKGCPVEVDIPGFIKQLVAGEHDEAYAVLRRTNSLPAVCGRVCPQENQCEGACILGKKGEPVAIGRLERFAADTYLAKSACETLTGGPACAMARDDLKVACIGSGPSSLTCAGYLAARGIPVTVFEALHEVGGVLVYGIPEFRLPKGVVRQEVEAMKALGVEFRPNWVGGKTVTVPELLETGYNAVFIGVGAGLPRFLGVPGENLIGVFSANEYLTRVNLGRAYKFPATDTPTFPAKHVVVFGGGNVAMDAARTAMRLGAEKVSLAYRRTEYEMPCRREELHHAKEEGLDILCLNAPVEFIGDENGRLARIVLQRMELGEPDASGRCSPVACQGDTCTIEADMAIVAVGTGANPLISQTTPGLETYRRGYIVADPATGETSIPNVFAGGDIVTGAATVISAMGAGRRAAKAIADRLLGPLPAEVSPDETADDSADA</sequence>
<protein>
    <submittedName>
        <fullName evidence="4">NADPH-dependent glutamate synthase</fullName>
        <ecNumber evidence="4">1.4.1.13</ecNumber>
    </submittedName>
</protein>
<evidence type="ECO:0000313" key="5">
    <source>
        <dbReference type="Proteomes" id="UP000482487"/>
    </source>
</evidence>
<dbReference type="OrthoDB" id="9803192at2"/>
<dbReference type="SUPFAM" id="SSF46548">
    <property type="entry name" value="alpha-helical ferredoxin"/>
    <property type="match status" value="1"/>
</dbReference>
<dbReference type="RefSeq" id="WP_160958024.1">
    <property type="nucleotide sequence ID" value="NZ_WVUD01000001.1"/>
</dbReference>
<evidence type="ECO:0000313" key="4">
    <source>
        <dbReference type="EMBL" id="MYL81787.1"/>
    </source>
</evidence>
<proteinExistence type="predicted"/>
<feature type="domain" description="Dihydroprymidine dehydrogenase" evidence="3">
    <location>
        <begin position="25"/>
        <end position="134"/>
    </location>
</feature>
<dbReference type="InterPro" id="IPR006004">
    <property type="entry name" value="SudA-like"/>
</dbReference>
<dbReference type="Pfam" id="PF07992">
    <property type="entry name" value="Pyr_redox_2"/>
    <property type="match status" value="1"/>
</dbReference>
<dbReference type="InterPro" id="IPR009051">
    <property type="entry name" value="Helical_ferredxn"/>
</dbReference>
<dbReference type="NCBIfam" id="TIGR01316">
    <property type="entry name" value="gltA"/>
    <property type="match status" value="1"/>
</dbReference>
<keyword evidence="4" id="KW-0560">Oxidoreductase</keyword>
<dbReference type="InterPro" id="IPR028261">
    <property type="entry name" value="DPD_II"/>
</dbReference>
<feature type="domain" description="FAD/NAD(P)-binding" evidence="2">
    <location>
        <begin position="154"/>
        <end position="461"/>
    </location>
</feature>
<dbReference type="EMBL" id="WVUD01000001">
    <property type="protein sequence ID" value="MYL81787.1"/>
    <property type="molecule type" value="Genomic_DNA"/>
</dbReference>
<organism evidence="4 5">
    <name type="scientific">Solidesulfovibrio aerotolerans</name>
    <dbReference type="NCBI Taxonomy" id="295255"/>
    <lineage>
        <taxon>Bacteria</taxon>
        <taxon>Pseudomonadati</taxon>
        <taxon>Thermodesulfobacteriota</taxon>
        <taxon>Desulfovibrionia</taxon>
        <taxon>Desulfovibrionales</taxon>
        <taxon>Desulfovibrionaceae</taxon>
        <taxon>Solidesulfovibrio</taxon>
    </lineage>
</organism>
<dbReference type="InterPro" id="IPR036188">
    <property type="entry name" value="FAD/NAD-bd_sf"/>
</dbReference>
<gene>
    <name evidence="4" type="primary">gltA</name>
    <name evidence="4" type="ORF">GTA51_01360</name>
</gene>
<evidence type="ECO:0000259" key="3">
    <source>
        <dbReference type="Pfam" id="PF14691"/>
    </source>
</evidence>
<dbReference type="GO" id="GO:0004355">
    <property type="term" value="F:glutamate synthase (NADPH) activity"/>
    <property type="evidence" value="ECO:0007669"/>
    <property type="project" value="UniProtKB-EC"/>
</dbReference>
<dbReference type="PANTHER" id="PTHR42783:SF3">
    <property type="entry name" value="GLUTAMATE SYNTHASE [NADPH] SMALL CHAIN-RELATED"/>
    <property type="match status" value="1"/>
</dbReference>
<dbReference type="Pfam" id="PF14691">
    <property type="entry name" value="Fer4_20"/>
    <property type="match status" value="1"/>
</dbReference>
<evidence type="ECO:0000256" key="1">
    <source>
        <dbReference type="SAM" id="MobiDB-lite"/>
    </source>
</evidence>
<keyword evidence="5" id="KW-1185">Reference proteome</keyword>
<dbReference type="EC" id="1.4.1.13" evidence="4"/>
<feature type="region of interest" description="Disordered" evidence="1">
    <location>
        <begin position="1"/>
        <end position="21"/>
    </location>
</feature>
<dbReference type="Proteomes" id="UP000482487">
    <property type="component" value="Unassembled WGS sequence"/>
</dbReference>
<reference evidence="4 5" key="1">
    <citation type="submission" date="2020-01" db="EMBL/GenBank/DDBJ databases">
        <title>Genome sequence of Desulfovibrio aerotolerans DSM 16695(T).</title>
        <authorList>
            <person name="Karnachuk O."/>
            <person name="Avakyan M."/>
            <person name="Mardanov A."/>
            <person name="Kadnikov V."/>
            <person name="Ravin N."/>
        </authorList>
    </citation>
    <scope>NUCLEOTIDE SEQUENCE [LARGE SCALE GENOMIC DNA]</scope>
    <source>
        <strain evidence="4 5">DSM 16695</strain>
    </source>
</reference>
<name>A0A7C9IR57_9BACT</name>